<evidence type="ECO:0000256" key="1">
    <source>
        <dbReference type="SAM" id="Phobius"/>
    </source>
</evidence>
<dbReference type="EMBL" id="CAKAEH010001272">
    <property type="protein sequence ID" value="CAG9533862.1"/>
    <property type="molecule type" value="Genomic_DNA"/>
</dbReference>
<name>A0A8J2LSF2_9BILA</name>
<comment type="caution">
    <text evidence="2">The sequence shown here is derived from an EMBL/GenBank/DDBJ whole genome shotgun (WGS) entry which is preliminary data.</text>
</comment>
<keyword evidence="1" id="KW-0812">Transmembrane</keyword>
<organism evidence="2 3">
    <name type="scientific">Cercopithifilaria johnstoni</name>
    <dbReference type="NCBI Taxonomy" id="2874296"/>
    <lineage>
        <taxon>Eukaryota</taxon>
        <taxon>Metazoa</taxon>
        <taxon>Ecdysozoa</taxon>
        <taxon>Nematoda</taxon>
        <taxon>Chromadorea</taxon>
        <taxon>Rhabditida</taxon>
        <taxon>Spirurina</taxon>
        <taxon>Spiruromorpha</taxon>
        <taxon>Filarioidea</taxon>
        <taxon>Onchocercidae</taxon>
        <taxon>Cercopithifilaria</taxon>
    </lineage>
</organism>
<proteinExistence type="predicted"/>
<protein>
    <submittedName>
        <fullName evidence="2">Uncharacterized protein</fullName>
    </submittedName>
</protein>
<evidence type="ECO:0000313" key="3">
    <source>
        <dbReference type="Proteomes" id="UP000746747"/>
    </source>
</evidence>
<reference evidence="2" key="1">
    <citation type="submission" date="2021-09" db="EMBL/GenBank/DDBJ databases">
        <authorList>
            <consortium name="Pathogen Informatics"/>
        </authorList>
    </citation>
    <scope>NUCLEOTIDE SEQUENCE</scope>
</reference>
<gene>
    <name evidence="2" type="ORF">CJOHNSTONI_LOCUS4053</name>
</gene>
<sequence length="354" mass="39622">MRTAKKVRIVDGDIVQKEEQINLQEQINFNGHIKWILFAFALLLIVLAIIIVPVIVTIIQSYHHRSDENEFEVTTSGIEITKTKPTEIIVLTVSTAEGKKQKENETHGKLYRDKVLEIANEIVKRNDNPCATYVIEEFSDKATFSKLLSKAEVVGELEKTFNDVKSTGDISVTDAIESFCKIPWASQTANILFVPDEGMYRNQKIFKNDMKSAKNLLKRMTTGNRTGAPRVIIGDPTYFRNIDRTVSTYSPDMNVNELTNAILLALQAKEFTTPEGLFTSTISVNQDGTALPNGSETHFTRSWIKTDTQEKQISTLSIVNIDSTTSSSNQPVTVIKPMKCTLTGTFVSPSKHQN</sequence>
<keyword evidence="1" id="KW-0472">Membrane</keyword>
<dbReference type="AlphaFoldDB" id="A0A8J2LSF2"/>
<feature type="transmembrane region" description="Helical" evidence="1">
    <location>
        <begin position="35"/>
        <end position="59"/>
    </location>
</feature>
<keyword evidence="3" id="KW-1185">Reference proteome</keyword>
<dbReference type="Proteomes" id="UP000746747">
    <property type="component" value="Unassembled WGS sequence"/>
</dbReference>
<evidence type="ECO:0000313" key="2">
    <source>
        <dbReference type="EMBL" id="CAG9533862.1"/>
    </source>
</evidence>
<keyword evidence="1" id="KW-1133">Transmembrane helix</keyword>
<accession>A0A8J2LSF2</accession>
<dbReference type="OrthoDB" id="5818932at2759"/>